<proteinExistence type="predicted"/>
<dbReference type="InterPro" id="IPR001878">
    <property type="entry name" value="Znf_CCHC"/>
</dbReference>
<dbReference type="InterPro" id="IPR036875">
    <property type="entry name" value="Znf_CCHC_sf"/>
</dbReference>
<dbReference type="GO" id="GO:0008270">
    <property type="term" value="F:zinc ion binding"/>
    <property type="evidence" value="ECO:0007669"/>
    <property type="project" value="InterPro"/>
</dbReference>
<accession>A0A0K2TA13</accession>
<organism evidence="2">
    <name type="scientific">Lepeophtheirus salmonis</name>
    <name type="common">Salmon louse</name>
    <name type="synonym">Caligus salmonis</name>
    <dbReference type="NCBI Taxonomy" id="72036"/>
    <lineage>
        <taxon>Eukaryota</taxon>
        <taxon>Metazoa</taxon>
        <taxon>Ecdysozoa</taxon>
        <taxon>Arthropoda</taxon>
        <taxon>Crustacea</taxon>
        <taxon>Multicrustacea</taxon>
        <taxon>Hexanauplia</taxon>
        <taxon>Copepoda</taxon>
        <taxon>Siphonostomatoida</taxon>
        <taxon>Caligidae</taxon>
        <taxon>Lepeophtheirus</taxon>
    </lineage>
</organism>
<dbReference type="SUPFAM" id="SSF57756">
    <property type="entry name" value="Retrovirus zinc finger-like domains"/>
    <property type="match status" value="1"/>
</dbReference>
<dbReference type="Pfam" id="PF00098">
    <property type="entry name" value="zf-CCHC"/>
    <property type="match status" value="1"/>
</dbReference>
<evidence type="ECO:0000313" key="2">
    <source>
        <dbReference type="EMBL" id="CDW22665.1"/>
    </source>
</evidence>
<name>A0A0K2TA13_LEPSM</name>
<dbReference type="AlphaFoldDB" id="A0A0K2TA13"/>
<reference evidence="2" key="1">
    <citation type="submission" date="2014-05" db="EMBL/GenBank/DDBJ databases">
        <authorList>
            <person name="Chronopoulou M."/>
        </authorList>
    </citation>
    <scope>NUCLEOTIDE SEQUENCE</scope>
    <source>
        <tissue evidence="2">Whole organism</tissue>
    </source>
</reference>
<sequence>MEVDAIAPHMSDVYCMTPPLGNHNMKDYFIVTKYRKLESEKQTVKLPHRAKTKVRHYVCQKEGHMKRNCPMVKKRPGNS</sequence>
<protein>
    <recommendedName>
        <fullName evidence="1">CCHC-type domain-containing protein</fullName>
    </recommendedName>
</protein>
<dbReference type="GO" id="GO:0003676">
    <property type="term" value="F:nucleic acid binding"/>
    <property type="evidence" value="ECO:0007669"/>
    <property type="project" value="InterPro"/>
</dbReference>
<feature type="domain" description="CCHC-type" evidence="1">
    <location>
        <begin position="57"/>
        <end position="70"/>
    </location>
</feature>
<evidence type="ECO:0000259" key="1">
    <source>
        <dbReference type="Pfam" id="PF00098"/>
    </source>
</evidence>
<dbReference type="EMBL" id="HACA01005304">
    <property type="protein sequence ID" value="CDW22665.1"/>
    <property type="molecule type" value="Transcribed_RNA"/>
</dbReference>